<evidence type="ECO:0000256" key="1">
    <source>
        <dbReference type="ARBA" id="ARBA00004606"/>
    </source>
</evidence>
<dbReference type="RefSeq" id="XP_046063957.1">
    <property type="nucleotide sequence ID" value="XM_046201766.1"/>
</dbReference>
<evidence type="ECO:0000256" key="3">
    <source>
        <dbReference type="ARBA" id="ARBA00022676"/>
    </source>
</evidence>
<keyword evidence="14" id="KW-1185">Reference proteome</keyword>
<keyword evidence="9" id="KW-0325">Glycoprotein</keyword>
<evidence type="ECO:0000256" key="10">
    <source>
        <dbReference type="ARBA" id="ARBA00023316"/>
    </source>
</evidence>
<comment type="subcellular location">
    <subcellularLocation>
        <location evidence="1">Membrane</location>
        <topology evidence="1">Single-pass type II membrane protein</topology>
    </subcellularLocation>
</comment>
<organism evidence="13 14">
    <name type="scientific">Ogataea philodendri</name>
    <dbReference type="NCBI Taxonomy" id="1378263"/>
    <lineage>
        <taxon>Eukaryota</taxon>
        <taxon>Fungi</taxon>
        <taxon>Dikarya</taxon>
        <taxon>Ascomycota</taxon>
        <taxon>Saccharomycotina</taxon>
        <taxon>Pichiomycetes</taxon>
        <taxon>Pichiales</taxon>
        <taxon>Pichiaceae</taxon>
        <taxon>Ogataea</taxon>
    </lineage>
</organism>
<protein>
    <recommendedName>
        <fullName evidence="15">Beta-mannosyltransferase 1</fullName>
    </recommendedName>
</protein>
<feature type="transmembrane region" description="Helical" evidence="12">
    <location>
        <begin position="12"/>
        <end position="29"/>
    </location>
</feature>
<keyword evidence="10" id="KW-0961">Cell wall biogenesis/degradation</keyword>
<keyword evidence="6" id="KW-0735">Signal-anchor</keyword>
<reference evidence="13" key="1">
    <citation type="journal article" date="2021" name="Open Biol.">
        <title>Shared evolutionary footprints suggest mitochondrial oxidative damage underlies multiple complex I losses in fungi.</title>
        <authorList>
            <person name="Schikora-Tamarit M.A."/>
            <person name="Marcet-Houben M."/>
            <person name="Nosek J."/>
            <person name="Gabaldon T."/>
        </authorList>
    </citation>
    <scope>NUCLEOTIDE SEQUENCE</scope>
    <source>
        <strain evidence="13">CBS6075</strain>
    </source>
</reference>
<evidence type="ECO:0000256" key="4">
    <source>
        <dbReference type="ARBA" id="ARBA00022679"/>
    </source>
</evidence>
<keyword evidence="3" id="KW-0328">Glycosyltransferase</keyword>
<dbReference type="GO" id="GO:0000030">
    <property type="term" value="F:mannosyltransferase activity"/>
    <property type="evidence" value="ECO:0007669"/>
    <property type="project" value="InterPro"/>
</dbReference>
<dbReference type="GO" id="GO:0071555">
    <property type="term" value="P:cell wall organization"/>
    <property type="evidence" value="ECO:0007669"/>
    <property type="project" value="UniProtKB-KW"/>
</dbReference>
<comment type="caution">
    <text evidence="13">The sequence shown here is derived from an EMBL/GenBank/DDBJ whole genome shotgun (WGS) entry which is preliminary data.</text>
</comment>
<dbReference type="GeneID" id="70233015"/>
<keyword evidence="4" id="KW-0808">Transferase</keyword>
<keyword evidence="5 12" id="KW-0812">Transmembrane</keyword>
<dbReference type="OrthoDB" id="3631276at2759"/>
<dbReference type="InterPro" id="IPR021988">
    <property type="entry name" value="BMT1"/>
</dbReference>
<evidence type="ECO:0000313" key="14">
    <source>
        <dbReference type="Proteomes" id="UP000769157"/>
    </source>
</evidence>
<comment type="similarity">
    <text evidence="2">Belongs to the BMT family.</text>
</comment>
<reference evidence="13" key="2">
    <citation type="submission" date="2021-01" db="EMBL/GenBank/DDBJ databases">
        <authorList>
            <person name="Schikora-Tamarit M.A."/>
        </authorList>
    </citation>
    <scope>NUCLEOTIDE SEQUENCE</scope>
    <source>
        <strain evidence="13">CBS6075</strain>
    </source>
</reference>
<dbReference type="EMBL" id="JAEUBE010000087">
    <property type="protein sequence ID" value="KAH3670532.1"/>
    <property type="molecule type" value="Genomic_DNA"/>
</dbReference>
<evidence type="ECO:0000256" key="8">
    <source>
        <dbReference type="ARBA" id="ARBA00023136"/>
    </source>
</evidence>
<evidence type="ECO:0000256" key="2">
    <source>
        <dbReference type="ARBA" id="ARBA00009486"/>
    </source>
</evidence>
<keyword evidence="7 12" id="KW-1133">Transmembrane helix</keyword>
<evidence type="ECO:0000256" key="9">
    <source>
        <dbReference type="ARBA" id="ARBA00023180"/>
    </source>
</evidence>
<dbReference type="Pfam" id="PF12141">
    <property type="entry name" value="BMT"/>
    <property type="match status" value="2"/>
</dbReference>
<evidence type="ECO:0000256" key="7">
    <source>
        <dbReference type="ARBA" id="ARBA00022989"/>
    </source>
</evidence>
<keyword evidence="8 12" id="KW-0472">Membrane</keyword>
<accession>A0A9P8PEI0</accession>
<evidence type="ECO:0000256" key="5">
    <source>
        <dbReference type="ARBA" id="ARBA00022692"/>
    </source>
</evidence>
<evidence type="ECO:0008006" key="15">
    <source>
        <dbReference type="Google" id="ProtNLM"/>
    </source>
</evidence>
<evidence type="ECO:0000256" key="6">
    <source>
        <dbReference type="ARBA" id="ARBA00022968"/>
    </source>
</evidence>
<evidence type="ECO:0000313" key="13">
    <source>
        <dbReference type="EMBL" id="KAH3670532.1"/>
    </source>
</evidence>
<feature type="region of interest" description="Disordered" evidence="11">
    <location>
        <begin position="45"/>
        <end position="67"/>
    </location>
</feature>
<gene>
    <name evidence="13" type="ORF">OGAPHI_001047</name>
</gene>
<evidence type="ECO:0000256" key="11">
    <source>
        <dbReference type="SAM" id="MobiDB-lite"/>
    </source>
</evidence>
<evidence type="ECO:0000256" key="12">
    <source>
        <dbReference type="SAM" id="Phobius"/>
    </source>
</evidence>
<name>A0A9P8PEI0_9ASCO</name>
<sequence>MAFPFLRARSRYRFYILVAVLVLLTYYYWPIDQIEQLSDTVQRSTVQGSSQSGSQGGNPQQEEQDDRIYRVSTKPLRVNFNPDTSELEVPKIIEIDSVNQALGVLNLKPLEENADSRKAPSQSKGTLVTSEFVTDKEYKPLSSVIGYVGNKNVPAAKTYYDLTCQDVTYKPDENRQIKYSEPVLLKDDLASIRTALLSTEYKNLITMGDSLQTKVEEKWHQFSGASVWLPDEECHLMASRVSYAPQAKNSPVASFIRLQLFDAQWNEILGRRIRYNDITKQEIDGVLRDYNEAQDDSLLDRISLKFPTVLDVPFDPKVNSKEMLGPEDPRILFKDGEFVQEPVIFFNMLVDSKRTMNAVFPLRKPNPKTKKLDVVQFKASGINTSAKLSTEKNWTPFFDTVRVGDSPKTSGYVQFLYTIDPLVVFRCNLDNGKCEKLQDNINYSTFSRQGKGYVRGGTELVPVPRIITQKLSKGGIDSRLQMWVGFAKTHLNSCGCGDTIYRPSLMLLIKEDGVFRVELMTDSIDFGMDVLSWSEHGSACGGPNVLTPNGISFWNIKLAEEVPEESEGSNTNSLSSDYMALTVSEADSNVKLIFLRNVANYIFGIYDSGKYMLGDNEMVEVVSDRTRKVSECMLGASLDYCVRYGQRMSRPQSI</sequence>
<dbReference type="GO" id="GO:0016020">
    <property type="term" value="C:membrane"/>
    <property type="evidence" value="ECO:0007669"/>
    <property type="project" value="UniProtKB-SubCell"/>
</dbReference>
<proteinExistence type="inferred from homology"/>
<dbReference type="Proteomes" id="UP000769157">
    <property type="component" value="Unassembled WGS sequence"/>
</dbReference>
<dbReference type="AlphaFoldDB" id="A0A9P8PEI0"/>